<evidence type="ECO:0000256" key="6">
    <source>
        <dbReference type="SAM" id="MobiDB-lite"/>
    </source>
</evidence>
<dbReference type="GO" id="GO:0034605">
    <property type="term" value="P:cellular response to heat"/>
    <property type="evidence" value="ECO:0000318"/>
    <property type="project" value="GO_Central"/>
</dbReference>
<keyword evidence="3" id="KW-0611">Plant defense</keyword>
<dbReference type="CDD" id="cd06464">
    <property type="entry name" value="ACD_sHsps-like"/>
    <property type="match status" value="1"/>
</dbReference>
<dbReference type="GO" id="GO:0006952">
    <property type="term" value="P:defense response"/>
    <property type="evidence" value="ECO:0007669"/>
    <property type="project" value="UniProtKB-KW"/>
</dbReference>
<keyword evidence="10" id="KW-1185">Reference proteome</keyword>
<accession>A0A067E4C7</accession>
<evidence type="ECO:0000256" key="1">
    <source>
        <dbReference type="ARBA" id="ARBA00004162"/>
    </source>
</evidence>
<dbReference type="PROSITE" id="PS01031">
    <property type="entry name" value="SHSP"/>
    <property type="match status" value="1"/>
</dbReference>
<evidence type="ECO:0000259" key="8">
    <source>
        <dbReference type="PROSITE" id="PS01031"/>
    </source>
</evidence>
<evidence type="ECO:0000256" key="5">
    <source>
        <dbReference type="RuleBase" id="RU003616"/>
    </source>
</evidence>
<dbReference type="SMR" id="A0A067E4C7"/>
<dbReference type="STRING" id="2711.A0A067E4C7"/>
<comment type="subcellular location">
    <subcellularLocation>
        <location evidence="1">Cell membrane</location>
        <topology evidence="1">Single-pass membrane protein</topology>
    </subcellularLocation>
</comment>
<evidence type="ECO:0000313" key="10">
    <source>
        <dbReference type="Proteomes" id="UP000027120"/>
    </source>
</evidence>
<dbReference type="OrthoDB" id="1431247at2759"/>
<keyword evidence="2" id="KW-1003">Cell membrane</keyword>
<dbReference type="KEGG" id="cit:102619423"/>
<dbReference type="PaxDb" id="2711-XP_006485523.1"/>
<dbReference type="PANTHER" id="PTHR43670">
    <property type="entry name" value="HEAT SHOCK PROTEIN 26"/>
    <property type="match status" value="1"/>
</dbReference>
<name>A0A067E4C7_CITSI</name>
<keyword evidence="7" id="KW-0812">Transmembrane</keyword>
<evidence type="ECO:0000313" key="9">
    <source>
        <dbReference type="EMBL" id="KDO48685.1"/>
    </source>
</evidence>
<proteinExistence type="inferred from homology"/>
<dbReference type="eggNOG" id="KOG0710">
    <property type="taxonomic scope" value="Eukaryota"/>
</dbReference>
<dbReference type="EMBL" id="KK785136">
    <property type="protein sequence ID" value="KDO48685.1"/>
    <property type="molecule type" value="Genomic_DNA"/>
</dbReference>
<sequence>MAMRPRYTIGNQPRQLMRRTYENFKPKSEWKHEDDASILLVYLPGFVKEQIKVMNTYVDNITLSLKVEGRRPLAGGRWNQFSELYKIPETCDINNINSVFQGGVLTIIMPKIKNNAQKDAKADATHHETSSSQEIAETSTVQEKQREEKNVVEAPSPQKVTTSTEESTQLDSQKTASLVDDITKQIDESGGETACQKADEMGHAVEASPKAAALVDTAAKIHDEIKRVGTDGESAYKIANEEKEKSEAIGKEKPAEVEKLESKEEEEKQKNDQSEEKRKVEVDDLISEKPKDKKHESAFASEGLIEGKQQLLVNMGTAVLVIVGLGAYLSYTITSFGKV</sequence>
<feature type="domain" description="SHSP" evidence="8">
    <location>
        <begin position="19"/>
        <end position="128"/>
    </location>
</feature>
<dbReference type="GO" id="GO:0005886">
    <property type="term" value="C:plasma membrane"/>
    <property type="evidence" value="ECO:0007669"/>
    <property type="project" value="UniProtKB-SubCell"/>
</dbReference>
<evidence type="ECO:0000256" key="2">
    <source>
        <dbReference type="ARBA" id="ARBA00022475"/>
    </source>
</evidence>
<dbReference type="InterPro" id="IPR008978">
    <property type="entry name" value="HSP20-like_chaperone"/>
</dbReference>
<dbReference type="Proteomes" id="UP000027120">
    <property type="component" value="Unassembled WGS sequence"/>
</dbReference>
<evidence type="ECO:0000256" key="4">
    <source>
        <dbReference type="PROSITE-ProRule" id="PRU00285"/>
    </source>
</evidence>
<feature type="compositionally biased region" description="Basic and acidic residues" evidence="6">
    <location>
        <begin position="118"/>
        <end position="129"/>
    </location>
</feature>
<reference evidence="9 10" key="1">
    <citation type="submission" date="2014-04" db="EMBL/GenBank/DDBJ databases">
        <authorList>
            <consortium name="International Citrus Genome Consortium"/>
            <person name="Gmitter F."/>
            <person name="Chen C."/>
            <person name="Farmerie W."/>
            <person name="Harkins T."/>
            <person name="Desany B."/>
            <person name="Mohiuddin M."/>
            <person name="Kodira C."/>
            <person name="Borodovsky M."/>
            <person name="Lomsadze A."/>
            <person name="Burns P."/>
            <person name="Jenkins J."/>
            <person name="Prochnik S."/>
            <person name="Shu S."/>
            <person name="Chapman J."/>
            <person name="Pitluck S."/>
            <person name="Schmutz J."/>
            <person name="Rokhsar D."/>
        </authorList>
    </citation>
    <scope>NUCLEOTIDE SEQUENCE</scope>
</reference>
<evidence type="ECO:0000256" key="3">
    <source>
        <dbReference type="ARBA" id="ARBA00022821"/>
    </source>
</evidence>
<protein>
    <recommendedName>
        <fullName evidence="8">SHSP domain-containing protein</fullName>
    </recommendedName>
</protein>
<feature type="transmembrane region" description="Helical" evidence="7">
    <location>
        <begin position="311"/>
        <end position="331"/>
    </location>
</feature>
<organism evidence="9 10">
    <name type="scientific">Citrus sinensis</name>
    <name type="common">Sweet orange</name>
    <name type="synonym">Citrus aurantium var. sinensis</name>
    <dbReference type="NCBI Taxonomy" id="2711"/>
    <lineage>
        <taxon>Eukaryota</taxon>
        <taxon>Viridiplantae</taxon>
        <taxon>Streptophyta</taxon>
        <taxon>Embryophyta</taxon>
        <taxon>Tracheophyta</taxon>
        <taxon>Spermatophyta</taxon>
        <taxon>Magnoliopsida</taxon>
        <taxon>eudicotyledons</taxon>
        <taxon>Gunneridae</taxon>
        <taxon>Pentapetalae</taxon>
        <taxon>rosids</taxon>
        <taxon>malvids</taxon>
        <taxon>Sapindales</taxon>
        <taxon>Rutaceae</taxon>
        <taxon>Aurantioideae</taxon>
        <taxon>Citrus</taxon>
    </lineage>
</organism>
<dbReference type="InterPro" id="IPR002068">
    <property type="entry name" value="A-crystallin/Hsp20_dom"/>
</dbReference>
<feature type="region of interest" description="Disordered" evidence="6">
    <location>
        <begin position="239"/>
        <end position="296"/>
    </location>
</feature>
<keyword evidence="7" id="KW-0472">Membrane</keyword>
<feature type="region of interest" description="Disordered" evidence="6">
    <location>
        <begin position="118"/>
        <end position="176"/>
    </location>
</feature>
<feature type="compositionally biased region" description="Polar residues" evidence="6">
    <location>
        <begin position="130"/>
        <end position="142"/>
    </location>
</feature>
<dbReference type="AlphaFoldDB" id="A0A067E4C7"/>
<feature type="compositionally biased region" description="Polar residues" evidence="6">
    <location>
        <begin position="158"/>
        <end position="176"/>
    </location>
</feature>
<dbReference type="SUPFAM" id="SSF49764">
    <property type="entry name" value="HSP20-like chaperones"/>
    <property type="match status" value="1"/>
</dbReference>
<gene>
    <name evidence="9" type="ORF">CISIN_1g019529mg</name>
</gene>
<dbReference type="Pfam" id="PF00011">
    <property type="entry name" value="HSP20"/>
    <property type="match status" value="1"/>
</dbReference>
<evidence type="ECO:0000256" key="7">
    <source>
        <dbReference type="SAM" id="Phobius"/>
    </source>
</evidence>
<comment type="similarity">
    <text evidence="4 5">Belongs to the small heat shock protein (HSP20) family.</text>
</comment>
<keyword evidence="7" id="KW-1133">Transmembrane helix</keyword>
<dbReference type="PANTHER" id="PTHR43670:SF118">
    <property type="entry name" value="HSP20_ALPHA CRYSTALLIN FAMILY PROTEIN"/>
    <property type="match status" value="1"/>
</dbReference>
<dbReference type="Gene3D" id="2.60.40.790">
    <property type="match status" value="1"/>
</dbReference>